<feature type="chain" id="PRO_5020741157" evidence="2">
    <location>
        <begin position="21"/>
        <end position="355"/>
    </location>
</feature>
<evidence type="ECO:0000313" key="3">
    <source>
        <dbReference type="EMBL" id="RKP35555.1"/>
    </source>
</evidence>
<dbReference type="Proteomes" id="UP000268162">
    <property type="component" value="Unassembled WGS sequence"/>
</dbReference>
<evidence type="ECO:0000256" key="1">
    <source>
        <dbReference type="SAM" id="MobiDB-lite"/>
    </source>
</evidence>
<protein>
    <submittedName>
        <fullName evidence="3">Uncharacterized protein</fullName>
    </submittedName>
</protein>
<proteinExistence type="predicted"/>
<feature type="compositionally biased region" description="Low complexity" evidence="1">
    <location>
        <begin position="119"/>
        <end position="144"/>
    </location>
</feature>
<name>A0A4P9ZQI1_9FUNG</name>
<feature type="compositionally biased region" description="Low complexity" evidence="1">
    <location>
        <begin position="93"/>
        <end position="104"/>
    </location>
</feature>
<keyword evidence="4" id="KW-1185">Reference proteome</keyword>
<keyword evidence="2" id="KW-0732">Signal</keyword>
<dbReference type="AlphaFoldDB" id="A0A4P9ZQI1"/>
<evidence type="ECO:0000256" key="2">
    <source>
        <dbReference type="SAM" id="SignalP"/>
    </source>
</evidence>
<sequence length="355" mass="38759">MLSLLQRLTILTLLGTPTWMSLPVYTSPLGINPSFLGLRPGNLGLGFNSGPSTPVESYSETPFYRRLSQDKPFPWMSNGGFLASRMGPPSPMTESTEGSYGSSTDLSTPESTMDDNSDSGSSTNKNSGRSSSSSISGHSRPVSSTDLNRPSFIGKPVPLLVDVSDAPCIDHYTFQEDRTVRFDPAEYYDELLNLYGGHHFDAMLPLAYNAYPGAKLKSEVHDLVLHNIQALRSAYVRQQASGYYPALIETQLPPESVSDNAAVLKFIRSAVAANHLLVVLNYHPLLSRVTVDVINNPIAPVMRMGEYMAGLKQALETAGSVKVVLGIKTVAESNLVLNMIEYFVKSEWVVKYLGQ</sequence>
<gene>
    <name evidence="3" type="ORF">BJ085DRAFT_29614</name>
</gene>
<organism evidence="3 4">
    <name type="scientific">Dimargaris cristalligena</name>
    <dbReference type="NCBI Taxonomy" id="215637"/>
    <lineage>
        <taxon>Eukaryota</taxon>
        <taxon>Fungi</taxon>
        <taxon>Fungi incertae sedis</taxon>
        <taxon>Zoopagomycota</taxon>
        <taxon>Kickxellomycotina</taxon>
        <taxon>Dimargaritomycetes</taxon>
        <taxon>Dimargaritales</taxon>
        <taxon>Dimargaritaceae</taxon>
        <taxon>Dimargaris</taxon>
    </lineage>
</organism>
<dbReference type="EMBL" id="ML002840">
    <property type="protein sequence ID" value="RKP35555.1"/>
    <property type="molecule type" value="Genomic_DNA"/>
</dbReference>
<accession>A0A4P9ZQI1</accession>
<reference evidence="4" key="1">
    <citation type="journal article" date="2018" name="Nat. Microbiol.">
        <title>Leveraging single-cell genomics to expand the fungal tree of life.</title>
        <authorList>
            <person name="Ahrendt S.R."/>
            <person name="Quandt C.A."/>
            <person name="Ciobanu D."/>
            <person name="Clum A."/>
            <person name="Salamov A."/>
            <person name="Andreopoulos B."/>
            <person name="Cheng J.F."/>
            <person name="Woyke T."/>
            <person name="Pelin A."/>
            <person name="Henrissat B."/>
            <person name="Reynolds N.K."/>
            <person name="Benny G.L."/>
            <person name="Smith M.E."/>
            <person name="James T.Y."/>
            <person name="Grigoriev I.V."/>
        </authorList>
    </citation>
    <scope>NUCLEOTIDE SEQUENCE [LARGE SCALE GENOMIC DNA]</scope>
    <source>
        <strain evidence="4">RSA 468</strain>
    </source>
</reference>
<evidence type="ECO:0000313" key="4">
    <source>
        <dbReference type="Proteomes" id="UP000268162"/>
    </source>
</evidence>
<feature type="region of interest" description="Disordered" evidence="1">
    <location>
        <begin position="79"/>
        <end position="149"/>
    </location>
</feature>
<feature type="signal peptide" evidence="2">
    <location>
        <begin position="1"/>
        <end position="20"/>
    </location>
</feature>